<dbReference type="GO" id="GO:0016853">
    <property type="term" value="F:isomerase activity"/>
    <property type="evidence" value="ECO:0007669"/>
    <property type="project" value="UniProtKB-KW"/>
</dbReference>
<organism evidence="2 3">
    <name type="scientific">Aureicoccus marinus</name>
    <dbReference type="NCBI Taxonomy" id="754435"/>
    <lineage>
        <taxon>Bacteria</taxon>
        <taxon>Pseudomonadati</taxon>
        <taxon>Bacteroidota</taxon>
        <taxon>Flavobacteriia</taxon>
        <taxon>Flavobacteriales</taxon>
        <taxon>Flavobacteriaceae</taxon>
        <taxon>Aureicoccus</taxon>
    </lineage>
</organism>
<dbReference type="PANTHER" id="PTHR12110:SF41">
    <property type="entry name" value="INOSOSE DEHYDRATASE"/>
    <property type="match status" value="1"/>
</dbReference>
<dbReference type="InterPro" id="IPR036237">
    <property type="entry name" value="Xyl_isomerase-like_sf"/>
</dbReference>
<sequence length="298" mass="33379">MKKLIYLLAGSFLVLASCKQEAKKEESPEPMEETEKRFGGLALYTVRDAMASDPRGTLKKVADMGYAYIEAAGYEDGKYYGMEPLAFKAYIDSLGLEGVSSHQSAITLENGEQMLKDAKEAGFKYLVVPIPPMGHFWYDNETQTMGMSGTVEEVNSILNTLGKQAHEIGIELLYHNHDFELRPNEDGVVPMDYFIENTDPKYVNFEMDLFWVVKAGADPIAYFEKAPGRIKAWHIKDMDTEGKFAPVGQGTIDFAAILAEKSKAGMEYYFVEQDQTWGLDPLEAIAISRKGLKKQGFK</sequence>
<dbReference type="SUPFAM" id="SSF51658">
    <property type="entry name" value="Xylose isomerase-like"/>
    <property type="match status" value="1"/>
</dbReference>
<dbReference type="OrthoDB" id="9798407at2"/>
<dbReference type="InterPro" id="IPR013022">
    <property type="entry name" value="Xyl_isomerase-like_TIM-brl"/>
</dbReference>
<dbReference type="InterPro" id="IPR050312">
    <property type="entry name" value="IolE/XylAMocC-like"/>
</dbReference>
<dbReference type="Gene3D" id="3.20.20.150">
    <property type="entry name" value="Divalent-metal-dependent TIM barrel enzymes"/>
    <property type="match status" value="1"/>
</dbReference>
<dbReference type="AlphaFoldDB" id="A0A2S7TAI1"/>
<dbReference type="RefSeq" id="WP_105002187.1">
    <property type="nucleotide sequence ID" value="NZ_MQVX01000001.1"/>
</dbReference>
<dbReference type="PROSITE" id="PS51257">
    <property type="entry name" value="PROKAR_LIPOPROTEIN"/>
    <property type="match status" value="1"/>
</dbReference>
<dbReference type="Proteomes" id="UP000239366">
    <property type="component" value="Unassembled WGS sequence"/>
</dbReference>
<keyword evidence="2" id="KW-0413">Isomerase</keyword>
<dbReference type="PANTHER" id="PTHR12110">
    <property type="entry name" value="HYDROXYPYRUVATE ISOMERASE"/>
    <property type="match status" value="1"/>
</dbReference>
<name>A0A2S7TAI1_9FLAO</name>
<proteinExistence type="predicted"/>
<dbReference type="EMBL" id="MQVX01000001">
    <property type="protein sequence ID" value="PQJ16517.1"/>
    <property type="molecule type" value="Genomic_DNA"/>
</dbReference>
<reference evidence="3" key="1">
    <citation type="submission" date="2016-11" db="EMBL/GenBank/DDBJ databases">
        <title>Trade-off between light-utilization and light-protection in marine flavobacteria.</title>
        <authorList>
            <person name="Kumagai Y."/>
            <person name="Yoshizawa S."/>
            <person name="Kogure K."/>
        </authorList>
    </citation>
    <scope>NUCLEOTIDE SEQUENCE [LARGE SCALE GENOMIC DNA]</scope>
    <source>
        <strain evidence="3">SG-18</strain>
    </source>
</reference>
<dbReference type="Pfam" id="PF01261">
    <property type="entry name" value="AP_endonuc_2"/>
    <property type="match status" value="1"/>
</dbReference>
<evidence type="ECO:0000313" key="3">
    <source>
        <dbReference type="Proteomes" id="UP000239366"/>
    </source>
</evidence>
<feature type="domain" description="Xylose isomerase-like TIM barrel" evidence="1">
    <location>
        <begin position="59"/>
        <end position="265"/>
    </location>
</feature>
<comment type="caution">
    <text evidence="2">The sequence shown here is derived from an EMBL/GenBank/DDBJ whole genome shotgun (WGS) entry which is preliminary data.</text>
</comment>
<gene>
    <name evidence="2" type="ORF">BST99_13035</name>
</gene>
<keyword evidence="3" id="KW-1185">Reference proteome</keyword>
<protein>
    <submittedName>
        <fullName evidence="2">Sugar phosphate isomerase</fullName>
    </submittedName>
</protein>
<accession>A0A2S7TAI1</accession>
<evidence type="ECO:0000259" key="1">
    <source>
        <dbReference type="Pfam" id="PF01261"/>
    </source>
</evidence>
<evidence type="ECO:0000313" key="2">
    <source>
        <dbReference type="EMBL" id="PQJ16517.1"/>
    </source>
</evidence>